<dbReference type="PROSITE" id="PS50850">
    <property type="entry name" value="MFS"/>
    <property type="match status" value="1"/>
</dbReference>
<comment type="subcellular location">
    <subcellularLocation>
        <location evidence="1">Cell membrane</location>
        <topology evidence="1">Multi-pass membrane protein</topology>
    </subcellularLocation>
</comment>
<gene>
    <name evidence="6" type="ORF">acsn021_20780</name>
</gene>
<accession>A0A6S6QZM8</accession>
<evidence type="ECO:0000256" key="4">
    <source>
        <dbReference type="ARBA" id="ARBA00022989"/>
    </source>
</evidence>
<dbReference type="Pfam" id="PF07690">
    <property type="entry name" value="MFS_1"/>
    <property type="match status" value="1"/>
</dbReference>
<name>A0A6S6QZM8_9FIRM</name>
<dbReference type="PANTHER" id="PTHR43385">
    <property type="entry name" value="RIBOFLAVIN TRANSPORTER RIBJ"/>
    <property type="match status" value="1"/>
</dbReference>
<evidence type="ECO:0000313" key="7">
    <source>
        <dbReference type="Proteomes" id="UP000515561"/>
    </source>
</evidence>
<evidence type="ECO:0000313" key="6">
    <source>
        <dbReference type="EMBL" id="BCJ94509.1"/>
    </source>
</evidence>
<keyword evidence="2" id="KW-0813">Transport</keyword>
<keyword evidence="3" id="KW-0812">Transmembrane</keyword>
<keyword evidence="4" id="KW-1133">Transmembrane helix</keyword>
<organism evidence="6 7">
    <name type="scientific">Anaerocolumna cellulosilytica</name>
    <dbReference type="NCBI Taxonomy" id="433286"/>
    <lineage>
        <taxon>Bacteria</taxon>
        <taxon>Bacillati</taxon>
        <taxon>Bacillota</taxon>
        <taxon>Clostridia</taxon>
        <taxon>Lachnospirales</taxon>
        <taxon>Lachnospiraceae</taxon>
        <taxon>Anaerocolumna</taxon>
    </lineage>
</organism>
<evidence type="ECO:0000256" key="3">
    <source>
        <dbReference type="ARBA" id="ARBA00022692"/>
    </source>
</evidence>
<keyword evidence="7" id="KW-1185">Reference proteome</keyword>
<dbReference type="Gene3D" id="1.20.1250.20">
    <property type="entry name" value="MFS general substrate transporter like domains"/>
    <property type="match status" value="2"/>
</dbReference>
<dbReference type="AlphaFoldDB" id="A0A6S6QZM8"/>
<proteinExistence type="predicted"/>
<keyword evidence="5" id="KW-0472">Membrane</keyword>
<dbReference type="Proteomes" id="UP000515561">
    <property type="component" value="Chromosome"/>
</dbReference>
<evidence type="ECO:0000256" key="5">
    <source>
        <dbReference type="ARBA" id="ARBA00023136"/>
    </source>
</evidence>
<dbReference type="InterPro" id="IPR020846">
    <property type="entry name" value="MFS_dom"/>
</dbReference>
<evidence type="ECO:0000256" key="1">
    <source>
        <dbReference type="ARBA" id="ARBA00004651"/>
    </source>
</evidence>
<dbReference type="PANTHER" id="PTHR43385:SF1">
    <property type="entry name" value="RIBOFLAVIN TRANSPORTER RIBJ"/>
    <property type="match status" value="1"/>
</dbReference>
<dbReference type="RefSeq" id="WP_184089928.1">
    <property type="nucleotide sequence ID" value="NZ_AP023367.1"/>
</dbReference>
<dbReference type="GO" id="GO:0022857">
    <property type="term" value="F:transmembrane transporter activity"/>
    <property type="evidence" value="ECO:0007669"/>
    <property type="project" value="InterPro"/>
</dbReference>
<protein>
    <submittedName>
        <fullName evidence="6">MFS transporter</fullName>
    </submittedName>
</protein>
<dbReference type="KEGG" id="acel:acsn021_20780"/>
<evidence type="ECO:0000256" key="2">
    <source>
        <dbReference type="ARBA" id="ARBA00022448"/>
    </source>
</evidence>
<dbReference type="GO" id="GO:0005886">
    <property type="term" value="C:plasma membrane"/>
    <property type="evidence" value="ECO:0007669"/>
    <property type="project" value="UniProtKB-SubCell"/>
</dbReference>
<dbReference type="InterPro" id="IPR052983">
    <property type="entry name" value="MFS_Riboflavin_Transporter"/>
</dbReference>
<dbReference type="EMBL" id="AP023367">
    <property type="protein sequence ID" value="BCJ94509.1"/>
    <property type="molecule type" value="Genomic_DNA"/>
</dbReference>
<dbReference type="InterPro" id="IPR011701">
    <property type="entry name" value="MFS"/>
</dbReference>
<reference evidence="6 7" key="1">
    <citation type="journal article" date="2016" name="Int. J. Syst. Evol. Microbiol.">
        <title>Descriptions of Anaerotaenia torta gen. nov., sp. nov. and Anaerocolumna cellulosilytica gen. nov., sp. nov. isolated from a methanogenic reactor of cattle waste.</title>
        <authorList>
            <person name="Uek A."/>
            <person name="Ohtaki Y."/>
            <person name="Kaku N."/>
            <person name="Ueki K."/>
        </authorList>
    </citation>
    <scope>NUCLEOTIDE SEQUENCE [LARGE SCALE GENOMIC DNA]</scope>
    <source>
        <strain evidence="6 7">SN021</strain>
    </source>
</reference>
<dbReference type="SUPFAM" id="SSF103473">
    <property type="entry name" value="MFS general substrate transporter"/>
    <property type="match status" value="1"/>
</dbReference>
<sequence length="392" mass="42645">MGKEKNGLLYILSGILMMLCLGTVYSYSIFRPYVEEFYQAGTTESGLPYMFSLAFYALFMMITGKFIGSCKLGTLTRIGGLLVGSGWILSGFADNIFVLTITYGMVLGAGVGILYGVPLNLVTSWFPKQKGAATGLVLVGFGLSPVVTAPMAEGYLELYGLHKTFQILGLGFFIILLLLSFLFRYPSQSVSESKVIAARNLFWDGSFRGLYLTFTIGTMIGLLIVGMTANVGTELIGISTDGISWYIAVFAVFNGAGRPFFGWLADKVSFQKAMMTSYLSLILGAGLLLIADKGNLILYVTGFAIFWFNLGGWLAIAPAATMYLFGTSNYSRNYGIVFTAYGIGAIAGVLVSGKLKESFTSYTAVFIFIILLCILGLFIKSKTIWKRKELLD</sequence>
<dbReference type="InterPro" id="IPR036259">
    <property type="entry name" value="MFS_trans_sf"/>
</dbReference>